<feature type="DNA-binding region" description="H-T-H motif" evidence="4">
    <location>
        <begin position="32"/>
        <end position="51"/>
    </location>
</feature>
<dbReference type="Proteomes" id="UP000185766">
    <property type="component" value="Unassembled WGS sequence"/>
</dbReference>
<dbReference type="InterPro" id="IPR001647">
    <property type="entry name" value="HTH_TetR"/>
</dbReference>
<dbReference type="PROSITE" id="PS50977">
    <property type="entry name" value="HTH_TETR_2"/>
    <property type="match status" value="1"/>
</dbReference>
<name>A0A1H7SVB3_9GAMM</name>
<dbReference type="EMBL" id="FOAS01000020">
    <property type="protein sequence ID" value="SEL75854.1"/>
    <property type="molecule type" value="Genomic_DNA"/>
</dbReference>
<dbReference type="Gene3D" id="1.10.357.10">
    <property type="entry name" value="Tetracycline Repressor, domain 2"/>
    <property type="match status" value="1"/>
</dbReference>
<dbReference type="InterPro" id="IPR009057">
    <property type="entry name" value="Homeodomain-like_sf"/>
</dbReference>
<dbReference type="Gene3D" id="1.10.10.60">
    <property type="entry name" value="Homeodomain-like"/>
    <property type="match status" value="1"/>
</dbReference>
<dbReference type="SUPFAM" id="SSF46689">
    <property type="entry name" value="Homeodomain-like"/>
    <property type="match status" value="1"/>
</dbReference>
<dbReference type="Pfam" id="PF00440">
    <property type="entry name" value="TetR_N"/>
    <property type="match status" value="1"/>
</dbReference>
<keyword evidence="1" id="KW-0805">Transcription regulation</keyword>
<proteinExistence type="predicted"/>
<organism evidence="6 7">
    <name type="scientific">Atopomonas hussainii</name>
    <dbReference type="NCBI Taxonomy" id="1429083"/>
    <lineage>
        <taxon>Bacteria</taxon>
        <taxon>Pseudomonadati</taxon>
        <taxon>Pseudomonadota</taxon>
        <taxon>Gammaproteobacteria</taxon>
        <taxon>Pseudomonadales</taxon>
        <taxon>Pseudomonadaceae</taxon>
        <taxon>Atopomonas</taxon>
    </lineage>
</organism>
<feature type="domain" description="HTH tetR-type" evidence="5">
    <location>
        <begin position="9"/>
        <end position="69"/>
    </location>
</feature>
<dbReference type="STRING" id="1429083.GCA_001885685_02573"/>
<dbReference type="PANTHER" id="PTHR47506:SF7">
    <property type="entry name" value="TRANSCRIPTIONAL REGULATORY PROTEIN"/>
    <property type="match status" value="1"/>
</dbReference>
<accession>A0A1H7SVB3</accession>
<dbReference type="RefSeq" id="WP_074870525.1">
    <property type="nucleotide sequence ID" value="NZ_FOAS01000020.1"/>
</dbReference>
<dbReference type="InterPro" id="IPR036271">
    <property type="entry name" value="Tet_transcr_reg_TetR-rel_C_sf"/>
</dbReference>
<keyword evidence="3" id="KW-0804">Transcription</keyword>
<evidence type="ECO:0000256" key="1">
    <source>
        <dbReference type="ARBA" id="ARBA00023015"/>
    </source>
</evidence>
<dbReference type="GO" id="GO:0003677">
    <property type="term" value="F:DNA binding"/>
    <property type="evidence" value="ECO:0007669"/>
    <property type="project" value="UniProtKB-UniRule"/>
</dbReference>
<sequence length="187" mass="19951">MRYSNEHKAQTRQKLLDSSACLAKEGGFASTGVDALMKAIGLTGGAFYSHFSSKEDLFASLVAQELARSVALLSELPGQGAEKLRQAFALYLNPKHVAAVGQGCMLPSLGSEISRAAPEVRENVEQALQTLVSRWANEHPQPELAWGMLAQCVGSIVLARMLATEAAQKAVLASSQQLLEQLLSAQA</sequence>
<evidence type="ECO:0000313" key="7">
    <source>
        <dbReference type="Proteomes" id="UP000185766"/>
    </source>
</evidence>
<dbReference type="PRINTS" id="PR00455">
    <property type="entry name" value="HTHTETR"/>
</dbReference>
<evidence type="ECO:0000256" key="2">
    <source>
        <dbReference type="ARBA" id="ARBA00023125"/>
    </source>
</evidence>
<keyword evidence="7" id="KW-1185">Reference proteome</keyword>
<dbReference type="PANTHER" id="PTHR47506">
    <property type="entry name" value="TRANSCRIPTIONAL REGULATORY PROTEIN"/>
    <property type="match status" value="1"/>
</dbReference>
<evidence type="ECO:0000313" key="6">
    <source>
        <dbReference type="EMBL" id="SEL75854.1"/>
    </source>
</evidence>
<gene>
    <name evidence="6" type="ORF">SAMN05216214_12061</name>
</gene>
<reference evidence="6 7" key="1">
    <citation type="submission" date="2016-10" db="EMBL/GenBank/DDBJ databases">
        <authorList>
            <person name="de Groot N.N."/>
        </authorList>
    </citation>
    <scope>NUCLEOTIDE SEQUENCE [LARGE SCALE GENOMIC DNA]</scope>
    <source>
        <strain evidence="6 7">JCM 19513</strain>
    </source>
</reference>
<evidence type="ECO:0000256" key="3">
    <source>
        <dbReference type="ARBA" id="ARBA00023163"/>
    </source>
</evidence>
<evidence type="ECO:0000256" key="4">
    <source>
        <dbReference type="PROSITE-ProRule" id="PRU00335"/>
    </source>
</evidence>
<evidence type="ECO:0000259" key="5">
    <source>
        <dbReference type="PROSITE" id="PS50977"/>
    </source>
</evidence>
<keyword evidence="2 4" id="KW-0238">DNA-binding</keyword>
<dbReference type="AlphaFoldDB" id="A0A1H7SVB3"/>
<dbReference type="SUPFAM" id="SSF48498">
    <property type="entry name" value="Tetracyclin repressor-like, C-terminal domain"/>
    <property type="match status" value="1"/>
</dbReference>
<protein>
    <submittedName>
        <fullName evidence="6">Transcriptional regulator, TetR family</fullName>
    </submittedName>
</protein>